<evidence type="ECO:0000256" key="4">
    <source>
        <dbReference type="PIRSR" id="PIRSR001227-2"/>
    </source>
</evidence>
<dbReference type="EMBL" id="NSJZ01000006">
    <property type="protein sequence ID" value="PAU97236.1"/>
    <property type="molecule type" value="Genomic_DNA"/>
</dbReference>
<feature type="region of interest" description="Disordered" evidence="5">
    <location>
        <begin position="593"/>
        <end position="627"/>
    </location>
</feature>
<protein>
    <submittedName>
        <fullName evidence="7">Penicillin acylase family protein</fullName>
    </submittedName>
</protein>
<keyword evidence="6" id="KW-1133">Transmembrane helix</keyword>
<evidence type="ECO:0000313" key="8">
    <source>
        <dbReference type="Proteomes" id="UP000218023"/>
    </source>
</evidence>
<name>A0A2A2GHZ8_9RHOB</name>
<evidence type="ECO:0000256" key="2">
    <source>
        <dbReference type="ARBA" id="ARBA00022801"/>
    </source>
</evidence>
<feature type="transmembrane region" description="Helical" evidence="6">
    <location>
        <begin position="53"/>
        <end position="76"/>
    </location>
</feature>
<comment type="caution">
    <text evidence="7">The sequence shown here is derived from an EMBL/GenBank/DDBJ whole genome shotgun (WGS) entry which is preliminary data.</text>
</comment>
<keyword evidence="4" id="KW-0479">Metal-binding</keyword>
<dbReference type="InterPro" id="IPR014395">
    <property type="entry name" value="Pen/GL7ACA/AHL_acylase"/>
</dbReference>
<dbReference type="InterPro" id="IPR043146">
    <property type="entry name" value="Penicillin_amidase_N_B-knob"/>
</dbReference>
<evidence type="ECO:0000313" key="7">
    <source>
        <dbReference type="EMBL" id="PAU97236.1"/>
    </source>
</evidence>
<accession>A0A2A2GHZ8</accession>
<dbReference type="InterPro" id="IPR023343">
    <property type="entry name" value="Penicillin_amidase_dom1"/>
</dbReference>
<dbReference type="InterPro" id="IPR029055">
    <property type="entry name" value="Ntn_hydrolases_N"/>
</dbReference>
<reference evidence="7 8" key="1">
    <citation type="submission" date="2017-09" db="EMBL/GenBank/DDBJ databases">
        <title>Paracoccus alkalisoli sp. nov., isolated from saline alkaline soil.</title>
        <authorList>
            <person name="Dong X."/>
            <person name="Zhang G."/>
        </authorList>
    </citation>
    <scope>NUCLEOTIDE SEQUENCE [LARGE SCALE GENOMIC DNA]</scope>
    <source>
        <strain evidence="7 8">WN007</strain>
    </source>
</reference>
<keyword evidence="3" id="KW-0865">Zymogen</keyword>
<keyword evidence="4" id="KW-0106">Calcium</keyword>
<dbReference type="OrthoDB" id="9760084at2"/>
<dbReference type="Proteomes" id="UP000218023">
    <property type="component" value="Unassembled WGS sequence"/>
</dbReference>
<feature type="compositionally biased region" description="Low complexity" evidence="5">
    <location>
        <begin position="593"/>
        <end position="610"/>
    </location>
</feature>
<keyword evidence="2" id="KW-0378">Hydrolase</keyword>
<dbReference type="InterPro" id="IPR002692">
    <property type="entry name" value="S45"/>
</dbReference>
<evidence type="ECO:0000256" key="6">
    <source>
        <dbReference type="SAM" id="Phobius"/>
    </source>
</evidence>
<sequence>MPLAPSNISRSAALKSRRACPISHAHSIAPVPRSTGGPRFQGPPPLMLSLFRWLVRLTIGLMIGFVGAAVLAWYFAVRSLPDYDAQLALPGIEQRVEIVRTTENVPHILATTDHDAFFALGFAHAQDRLFQMVVLRRAAQGRLAEMFGERAYAADDLSRRLGLWRNAEASLEAQDEPTRAALQAYADGVNAWVEQVNKGALGRGAPEFFLLPGDIAYWQPADSLAILKLVAAGASGQVAAEVTRARVSLAVPERAGDLTGGVGEPPLPPYASLFGGGARFVTPAEEAAPDWFASLVGYVGVGRGATANAFAAAPERTAAGAPLLANDPHVALTTPSLWYLARMDLQAGSVIGGTIPGIPAILTGRNPGLAWGLTPAWVDDQDIVMEEVQPGAPDRYLADGGWRDFATRQEVIRVLDAEDRRITLRESDAGPVIPPAHLGLAEVTPAGYVPSLRWTGLSEQDTTMTALIALMQSTDRGQAQRAVAGIVAPAVEVTLADAKGVAQVLAGTIPRRPADHPTGGRMPAPGRDARARWLEPLPSDAPLRVTSPLQGIVAATGAETAVGAGTALIPPPAQPTVPAAGVAVVPIAAGVPSQEPQAGPAGSAAGSDAATPEIAPPVPESLGHDRDDPLRLSRLSRLLALREIHSRDSFIDAQLDTVSPAARALLPLVGANLWFTGEPAAPGTPERQRQDALALLAEWDGNMGEHLPEPLIYSAWMRRLQERLTHDELGGLATQLAGRLRPAFIERVFRNTDGAAAWCDVVQSAPVEDCATIARQALDAALIDLSARFGPDVESWRWGDAHVARHDHPALGRMPILNWVVSLVQPTSGDGSSIARAPVLGAEENPWAAVGGAGYRGVYDLADPDSSVFVIATGQSGHPLSRHYDDLSERWRRGEYVTMSLDPTLARAGARGITVLSPAE</sequence>
<dbReference type="GO" id="GO:0016811">
    <property type="term" value="F:hydrolase activity, acting on carbon-nitrogen (but not peptide) bonds, in linear amides"/>
    <property type="evidence" value="ECO:0007669"/>
    <property type="project" value="InterPro"/>
</dbReference>
<feature type="binding site" evidence="4">
    <location>
        <position position="379"/>
    </location>
    <ligand>
        <name>Ca(2+)</name>
        <dbReference type="ChEBI" id="CHEBI:29108"/>
    </ligand>
</feature>
<dbReference type="PIRSF" id="PIRSF001227">
    <property type="entry name" value="Pen_acylase"/>
    <property type="match status" value="1"/>
</dbReference>
<dbReference type="GO" id="GO:0017000">
    <property type="term" value="P:antibiotic biosynthetic process"/>
    <property type="evidence" value="ECO:0007669"/>
    <property type="project" value="InterPro"/>
</dbReference>
<dbReference type="Pfam" id="PF01804">
    <property type="entry name" value="Penicil_amidase"/>
    <property type="match status" value="1"/>
</dbReference>
<dbReference type="SUPFAM" id="SSF56235">
    <property type="entry name" value="N-terminal nucleophile aminohydrolases (Ntn hydrolases)"/>
    <property type="match status" value="1"/>
</dbReference>
<organism evidence="7 8">
    <name type="scientific">Paracoccus salipaludis</name>
    <dbReference type="NCBI Taxonomy" id="2032623"/>
    <lineage>
        <taxon>Bacteria</taxon>
        <taxon>Pseudomonadati</taxon>
        <taxon>Pseudomonadota</taxon>
        <taxon>Alphaproteobacteria</taxon>
        <taxon>Rhodobacterales</taxon>
        <taxon>Paracoccaceae</taxon>
        <taxon>Paracoccus</taxon>
    </lineage>
</organism>
<dbReference type="Gene3D" id="3.60.20.10">
    <property type="entry name" value="Glutamine Phosphoribosylpyrophosphate, subunit 1, domain 1"/>
    <property type="match status" value="2"/>
</dbReference>
<keyword evidence="8" id="KW-1185">Reference proteome</keyword>
<keyword evidence="6" id="KW-0472">Membrane</keyword>
<dbReference type="PANTHER" id="PTHR34218">
    <property type="entry name" value="PEPTIDASE S45 PENICILLIN AMIDASE"/>
    <property type="match status" value="1"/>
</dbReference>
<dbReference type="GO" id="GO:0046872">
    <property type="term" value="F:metal ion binding"/>
    <property type="evidence" value="ECO:0007669"/>
    <property type="project" value="UniProtKB-KW"/>
</dbReference>
<comment type="cofactor">
    <cofactor evidence="4">
        <name>Ca(2+)</name>
        <dbReference type="ChEBI" id="CHEBI:29108"/>
    </cofactor>
    <text evidence="4">Binds 1 Ca(2+) ion per dimer.</text>
</comment>
<dbReference type="AlphaFoldDB" id="A0A2A2GHZ8"/>
<gene>
    <name evidence="7" type="ORF">CK240_09135</name>
</gene>
<evidence type="ECO:0000256" key="3">
    <source>
        <dbReference type="ARBA" id="ARBA00023145"/>
    </source>
</evidence>
<dbReference type="Gene3D" id="1.10.439.10">
    <property type="entry name" value="Penicillin Amidohydrolase, domain 1"/>
    <property type="match status" value="1"/>
</dbReference>
<dbReference type="PANTHER" id="PTHR34218:SF4">
    <property type="entry name" value="ACYL-HOMOSERINE LACTONE ACYLASE QUIP"/>
    <property type="match status" value="1"/>
</dbReference>
<dbReference type="Gene3D" id="2.30.120.10">
    <property type="match status" value="1"/>
</dbReference>
<feature type="binding site" evidence="4">
    <location>
        <position position="382"/>
    </location>
    <ligand>
        <name>Ca(2+)</name>
        <dbReference type="ChEBI" id="CHEBI:29108"/>
    </ligand>
</feature>
<comment type="similarity">
    <text evidence="1">Belongs to the peptidase S45 family.</text>
</comment>
<proteinExistence type="inferred from homology"/>
<keyword evidence="6" id="KW-0812">Transmembrane</keyword>
<feature type="binding site" evidence="4">
    <location>
        <position position="241"/>
    </location>
    <ligand>
        <name>Ca(2+)</name>
        <dbReference type="ChEBI" id="CHEBI:29108"/>
    </ligand>
</feature>
<evidence type="ECO:0000256" key="1">
    <source>
        <dbReference type="ARBA" id="ARBA00006586"/>
    </source>
</evidence>
<evidence type="ECO:0000256" key="5">
    <source>
        <dbReference type="SAM" id="MobiDB-lite"/>
    </source>
</evidence>